<reference evidence="1 2" key="1">
    <citation type="submission" date="2018-04" db="EMBL/GenBank/DDBJ databases">
        <authorList>
            <person name="Vogel A."/>
        </authorList>
    </citation>
    <scope>NUCLEOTIDE SEQUENCE [LARGE SCALE GENOMIC DNA]</scope>
</reference>
<dbReference type="EMBL" id="OOIL02006718">
    <property type="protein sequence ID" value="VFR00998.1"/>
    <property type="molecule type" value="Genomic_DNA"/>
</dbReference>
<accession>A0A484NKH1</accession>
<keyword evidence="2" id="KW-1185">Reference proteome</keyword>
<dbReference type="GO" id="GO:0000120">
    <property type="term" value="C:RNA polymerase I transcription regulator complex"/>
    <property type="evidence" value="ECO:0007669"/>
    <property type="project" value="InterPro"/>
</dbReference>
<gene>
    <name evidence="1" type="ORF">CCAM_LOCUS42773</name>
</gene>
<dbReference type="Pfam" id="PF14929">
    <property type="entry name" value="TAF1_subA"/>
    <property type="match status" value="1"/>
</dbReference>
<dbReference type="PANTHER" id="PTHR36720">
    <property type="entry name" value="TAF RNA POLYMERASE I SUBUNIT A"/>
    <property type="match status" value="1"/>
</dbReference>
<evidence type="ECO:0000313" key="1">
    <source>
        <dbReference type="EMBL" id="VFR00998.1"/>
    </source>
</evidence>
<proteinExistence type="predicted"/>
<dbReference type="OrthoDB" id="1899337at2759"/>
<dbReference type="AlphaFoldDB" id="A0A484NKH1"/>
<evidence type="ECO:0000313" key="2">
    <source>
        <dbReference type="Proteomes" id="UP000595140"/>
    </source>
</evidence>
<dbReference type="Proteomes" id="UP000595140">
    <property type="component" value="Unassembled WGS sequence"/>
</dbReference>
<organism evidence="1 2">
    <name type="scientific">Cuscuta campestris</name>
    <dbReference type="NCBI Taxonomy" id="132261"/>
    <lineage>
        <taxon>Eukaryota</taxon>
        <taxon>Viridiplantae</taxon>
        <taxon>Streptophyta</taxon>
        <taxon>Embryophyta</taxon>
        <taxon>Tracheophyta</taxon>
        <taxon>Spermatophyta</taxon>
        <taxon>Magnoliopsida</taxon>
        <taxon>eudicotyledons</taxon>
        <taxon>Gunneridae</taxon>
        <taxon>Pentapetalae</taxon>
        <taxon>asterids</taxon>
        <taxon>lamiids</taxon>
        <taxon>Solanales</taxon>
        <taxon>Convolvulaceae</taxon>
        <taxon>Cuscuteae</taxon>
        <taxon>Cuscuta</taxon>
        <taxon>Cuscuta subgen. Grammica</taxon>
        <taxon>Cuscuta sect. Cleistogrammica</taxon>
    </lineage>
</organism>
<name>A0A484NKH1_9ASTE</name>
<dbReference type="InterPro" id="IPR039495">
    <property type="entry name" value="TAF1A"/>
</dbReference>
<dbReference type="GO" id="GO:0006360">
    <property type="term" value="P:transcription by RNA polymerase I"/>
    <property type="evidence" value="ECO:0007669"/>
    <property type="project" value="InterPro"/>
</dbReference>
<protein>
    <submittedName>
        <fullName evidence="1">Uncharacterized protein</fullName>
    </submittedName>
</protein>
<sequence>MSVHYYEGVVALCHLCSELQLKAQLLEHFDRNNYAKLATCFEDILQKDPTCEYSLGRLVCLYQKGDYSTEKLVEKIASNLDATCAKCNIWREFASLLLKLSQIEGDCVSVCADDDDGPKQQPSEFVSSRVPEIFIAPGSGESWRLRCRWWLTRHFSKSILVSDIASGDLELLTYKAAASCHLYGREFGYVVQVSEFLKNTNNTDMLFILNRHVHNSAGFYLNLDRKML</sequence>
<dbReference type="PANTHER" id="PTHR36720:SF1">
    <property type="entry name" value="TAF RNA POLYMERASE I SUBUNIT A"/>
    <property type="match status" value="1"/>
</dbReference>